<dbReference type="GO" id="GO:0005737">
    <property type="term" value="C:cytoplasm"/>
    <property type="evidence" value="ECO:0007669"/>
    <property type="project" value="TreeGrafter"/>
</dbReference>
<dbReference type="RefSeq" id="WP_041502465.1">
    <property type="nucleotide sequence ID" value="NZ_JPIT01000008.1"/>
</dbReference>
<dbReference type="Pfam" id="PF00291">
    <property type="entry name" value="PALP"/>
    <property type="match status" value="1"/>
</dbReference>
<evidence type="ECO:0000313" key="14">
    <source>
        <dbReference type="EMBL" id="KIO46560.1"/>
    </source>
</evidence>
<dbReference type="PIRSF" id="PIRSF001413">
    <property type="entry name" value="Trp_syn_beta"/>
    <property type="match status" value="1"/>
</dbReference>
<dbReference type="GO" id="GO:0030170">
    <property type="term" value="F:pyridoxal phosphate binding"/>
    <property type="evidence" value="ECO:0007669"/>
    <property type="project" value="InterPro"/>
</dbReference>
<dbReference type="GO" id="GO:0004834">
    <property type="term" value="F:tryptophan synthase activity"/>
    <property type="evidence" value="ECO:0007669"/>
    <property type="project" value="UniProtKB-EC"/>
</dbReference>
<dbReference type="GO" id="GO:0052684">
    <property type="term" value="F:L-serine hydro-lyase (adding indole, L-tryptophan-forming) activity"/>
    <property type="evidence" value="ECO:0007669"/>
    <property type="project" value="TreeGrafter"/>
</dbReference>
<comment type="catalytic activity">
    <reaction evidence="12">
        <text>(1S,2R)-1-C-(indol-3-yl)glycerol 3-phosphate + L-serine = D-glyceraldehyde 3-phosphate + L-tryptophan + H2O</text>
        <dbReference type="Rhea" id="RHEA:10532"/>
        <dbReference type="ChEBI" id="CHEBI:15377"/>
        <dbReference type="ChEBI" id="CHEBI:33384"/>
        <dbReference type="ChEBI" id="CHEBI:57912"/>
        <dbReference type="ChEBI" id="CHEBI:58866"/>
        <dbReference type="ChEBI" id="CHEBI:59776"/>
        <dbReference type="EC" id="4.2.1.20"/>
    </reaction>
</comment>
<reference evidence="15 16" key="2">
    <citation type="submission" date="2014-07" db="EMBL/GenBank/DDBJ databases">
        <title>Porphyromonadaceae bacterium OUH 334697 = ATCC BAA-2682 = DSM 28341 draft genome.</title>
        <authorList>
            <person name="Sydenham T.V."/>
            <person name="Hasman H."/>
            <person name="Justesen U.S."/>
        </authorList>
    </citation>
    <scope>NUCLEOTIDE SEQUENCE [LARGE SCALE GENOMIC DNA]</scope>
    <source>
        <strain evidence="15 16">OUH 334697</strain>
    </source>
</reference>
<dbReference type="NCBIfam" id="NF009057">
    <property type="entry name" value="PRK12391.1"/>
    <property type="match status" value="1"/>
</dbReference>
<dbReference type="InterPro" id="IPR023026">
    <property type="entry name" value="Trp_synth_beta/beta-like"/>
</dbReference>
<dbReference type="PIRSF" id="PIRSF500824">
    <property type="entry name" value="TrpB_prok"/>
    <property type="match status" value="1"/>
</dbReference>
<name>A0A0C3R878_9PORP</name>
<evidence type="ECO:0000256" key="4">
    <source>
        <dbReference type="ARBA" id="ARBA00009982"/>
    </source>
</evidence>
<dbReference type="Proteomes" id="UP000031937">
    <property type="component" value="Unassembled WGS sequence"/>
</dbReference>
<evidence type="ECO:0000313" key="16">
    <source>
        <dbReference type="Proteomes" id="UP000031937"/>
    </source>
</evidence>
<evidence type="ECO:0000313" key="15">
    <source>
        <dbReference type="EMBL" id="KIO47063.1"/>
    </source>
</evidence>
<keyword evidence="17" id="KW-1185">Reference proteome</keyword>
<keyword evidence="7" id="KW-0028">Amino-acid biosynthesis</keyword>
<evidence type="ECO:0000256" key="8">
    <source>
        <dbReference type="ARBA" id="ARBA00022822"/>
    </source>
</evidence>
<evidence type="ECO:0000256" key="9">
    <source>
        <dbReference type="ARBA" id="ARBA00022898"/>
    </source>
</evidence>
<accession>A0A0C3R878</accession>
<comment type="function">
    <text evidence="2">The beta subunit is responsible for the synthesis of L-tryptophan from indole and L-serine.</text>
</comment>
<evidence type="ECO:0000256" key="10">
    <source>
        <dbReference type="ARBA" id="ARBA00023141"/>
    </source>
</evidence>
<comment type="subunit">
    <text evidence="5">Tetramer of two alpha and two beta chains.</text>
</comment>
<dbReference type="Proteomes" id="UP000031980">
    <property type="component" value="Unassembled WGS sequence"/>
</dbReference>
<dbReference type="SUPFAM" id="SSF53686">
    <property type="entry name" value="Tryptophan synthase beta subunit-like PLP-dependent enzymes"/>
    <property type="match status" value="1"/>
</dbReference>
<organism evidence="14 17">
    <name type="scientific">Sanguibacteroides justesenii</name>
    <dbReference type="NCBI Taxonomy" id="1547597"/>
    <lineage>
        <taxon>Bacteria</taxon>
        <taxon>Pseudomonadati</taxon>
        <taxon>Bacteroidota</taxon>
        <taxon>Bacteroidia</taxon>
        <taxon>Bacteroidales</taxon>
        <taxon>Porphyromonadaceae</taxon>
        <taxon>Sanguibacteroides</taxon>
    </lineage>
</organism>
<evidence type="ECO:0000256" key="7">
    <source>
        <dbReference type="ARBA" id="ARBA00022605"/>
    </source>
</evidence>
<feature type="domain" description="Tryptophan synthase beta chain-like PALP" evidence="13">
    <location>
        <begin position="79"/>
        <end position="415"/>
    </location>
</feature>
<evidence type="ECO:0000256" key="1">
    <source>
        <dbReference type="ARBA" id="ARBA00001933"/>
    </source>
</evidence>
<dbReference type="EMBL" id="JPIT01000008">
    <property type="protein sequence ID" value="KIO47063.1"/>
    <property type="molecule type" value="Genomic_DNA"/>
</dbReference>
<dbReference type="Gene3D" id="3.40.50.1100">
    <property type="match status" value="2"/>
</dbReference>
<keyword evidence="10" id="KW-0057">Aromatic amino acid biosynthesis</keyword>
<evidence type="ECO:0000256" key="2">
    <source>
        <dbReference type="ARBA" id="ARBA00002786"/>
    </source>
</evidence>
<evidence type="ECO:0000256" key="5">
    <source>
        <dbReference type="ARBA" id="ARBA00011270"/>
    </source>
</evidence>
<dbReference type="EMBL" id="JPIU01000025">
    <property type="protein sequence ID" value="KIO46560.1"/>
    <property type="molecule type" value="Genomic_DNA"/>
</dbReference>
<comment type="cofactor">
    <cofactor evidence="1">
        <name>pyridoxal 5'-phosphate</name>
        <dbReference type="ChEBI" id="CHEBI:597326"/>
    </cofactor>
</comment>
<evidence type="ECO:0000256" key="11">
    <source>
        <dbReference type="ARBA" id="ARBA00023239"/>
    </source>
</evidence>
<proteinExistence type="inferred from homology"/>
<gene>
    <name evidence="14" type="ORF">BA92_01410</name>
    <name evidence="15" type="ORF">IE90_03385</name>
</gene>
<evidence type="ECO:0000259" key="13">
    <source>
        <dbReference type="Pfam" id="PF00291"/>
    </source>
</evidence>
<dbReference type="AlphaFoldDB" id="A0A0C3R878"/>
<keyword evidence="8" id="KW-0822">Tryptophan biosynthesis</keyword>
<reference evidence="14 17" key="1">
    <citation type="submission" date="2014-07" db="EMBL/GenBank/DDBJ databases">
        <title>Porphyromonadaceae bacterium OUH 308042 = ATCC BAA-2681 = DSM 28342 draft genome.</title>
        <authorList>
            <person name="Sydenham T.V."/>
            <person name="Hasman H."/>
            <person name="Justensen U.S."/>
        </authorList>
    </citation>
    <scope>NUCLEOTIDE SEQUENCE [LARGE SCALE GENOMIC DNA]</scope>
    <source>
        <strain evidence="14 17">OUH 308042</strain>
    </source>
</reference>
<evidence type="ECO:0000313" key="17">
    <source>
        <dbReference type="Proteomes" id="UP000031980"/>
    </source>
</evidence>
<evidence type="ECO:0000256" key="12">
    <source>
        <dbReference type="ARBA" id="ARBA00049047"/>
    </source>
</evidence>
<comment type="pathway">
    <text evidence="3">Amino-acid biosynthesis; L-tryptophan biosynthesis; L-tryptophan from chorismate: step 5/5.</text>
</comment>
<dbReference type="PANTHER" id="PTHR48077">
    <property type="entry name" value="TRYPTOPHAN SYNTHASE-RELATED"/>
    <property type="match status" value="1"/>
</dbReference>
<keyword evidence="9" id="KW-0663">Pyridoxal phosphate</keyword>
<dbReference type="InterPro" id="IPR036052">
    <property type="entry name" value="TrpB-like_PALP_sf"/>
</dbReference>
<sequence length="453" mass="50415">MKKTKKILLSEKEMPTQWYNIVADMPNKPLPALHPGTKLPLKKEDLVPLFARELINQEFATEPYIEIPDEVQELYKIWRATPLVRAYALEKALDTPAKIYFKNEGTSPAGSHKPNTAIPQAYYNYKQGIKRMTTETGGGQWGTALSFACQHFGIDLKVFMVKVSYGQKPYRKLMMNTWGADVIPSPSTLTEAGRKILQEHPDSSGSLGIAISEAVEMAARDPYTNYSLGSVLNHVLLHQTIIGEEAILQMQKAEAEPDIIIGCFGGGSNFAGISFPFIREKLKKNKNTRIIAVEPQSCPKLTRGQFHYDFGDSVGLTPLLPMYTLGHDFQPADIHAGGLRYHGAGMIVSQLLKDRLIEAVAIPQLETFKAGILFAQTEGIIPAPESTHAIAQTIREALIAKEERKEKTILFNLSGHGMIDLFAYEQYLNGNLSDFQIPDIEINRSLKGLDKLM</sequence>
<dbReference type="InterPro" id="IPR006316">
    <property type="entry name" value="Trp_synth_b-like"/>
</dbReference>
<keyword evidence="11 14" id="KW-0456">Lyase</keyword>
<evidence type="ECO:0000256" key="6">
    <source>
        <dbReference type="ARBA" id="ARBA00012043"/>
    </source>
</evidence>
<protein>
    <recommendedName>
        <fullName evidence="6">tryptophan synthase</fullName>
        <ecNumber evidence="6">4.2.1.20</ecNumber>
    </recommendedName>
</protein>
<comment type="similarity">
    <text evidence="4">Belongs to the TrpB family.</text>
</comment>
<dbReference type="InterPro" id="IPR001926">
    <property type="entry name" value="TrpB-like_PALP"/>
</dbReference>
<dbReference type="PANTHER" id="PTHR48077:SF6">
    <property type="entry name" value="TRYPTOPHAN SYNTHASE"/>
    <property type="match status" value="1"/>
</dbReference>
<dbReference type="EC" id="4.2.1.20" evidence="6"/>
<dbReference type="NCBIfam" id="TIGR01415">
    <property type="entry name" value="trpB_rel"/>
    <property type="match status" value="1"/>
</dbReference>
<evidence type="ECO:0000256" key="3">
    <source>
        <dbReference type="ARBA" id="ARBA00004733"/>
    </source>
</evidence>
<comment type="caution">
    <text evidence="14">The sequence shown here is derived from an EMBL/GenBank/DDBJ whole genome shotgun (WGS) entry which is preliminary data.</text>
</comment>